<dbReference type="Pfam" id="PF16729">
    <property type="entry name" value="DUF5067"/>
    <property type="match status" value="1"/>
</dbReference>
<keyword evidence="5" id="KW-1185">Reference proteome</keyword>
<evidence type="ECO:0000313" key="5">
    <source>
        <dbReference type="Proteomes" id="UP001429357"/>
    </source>
</evidence>
<reference evidence="4" key="1">
    <citation type="submission" date="2016-06" db="EMBL/GenBank/DDBJ databases">
        <authorList>
            <person name="Van Tyne D."/>
        </authorList>
    </citation>
    <scope>NUCLEOTIDE SEQUENCE</scope>
    <source>
        <strain evidence="4">JM9A</strain>
    </source>
</reference>
<reference evidence="4" key="2">
    <citation type="submission" date="2024-02" db="EMBL/GenBank/DDBJ databases">
        <title>The Genome Sequence of Enterococcus diestrammenae JM9A.</title>
        <authorList>
            <person name="Earl A."/>
            <person name="Manson A."/>
            <person name="Gilmore M."/>
            <person name="Sanders J."/>
            <person name="Shea T."/>
            <person name="Howe W."/>
            <person name="Livny J."/>
            <person name="Cuomo C."/>
            <person name="Neafsey D."/>
            <person name="Birren B."/>
        </authorList>
    </citation>
    <scope>NUCLEOTIDE SEQUENCE</scope>
    <source>
        <strain evidence="4">JM9A</strain>
    </source>
</reference>
<feature type="domain" description="DUF5067" evidence="3">
    <location>
        <begin position="305"/>
        <end position="423"/>
    </location>
</feature>
<gene>
    <name evidence="4" type="ORF">BAU18_002112</name>
</gene>
<feature type="compositionally biased region" description="Low complexity" evidence="2">
    <location>
        <begin position="152"/>
        <end position="166"/>
    </location>
</feature>
<name>A0ABV0F3J3_9ENTE</name>
<dbReference type="Proteomes" id="UP001429357">
    <property type="component" value="Unassembled WGS sequence"/>
</dbReference>
<dbReference type="RefSeq" id="WP_161870011.1">
    <property type="nucleotide sequence ID" value="NZ_MAEI02000001.1"/>
</dbReference>
<dbReference type="Gene3D" id="2.60.40.1240">
    <property type="match status" value="1"/>
</dbReference>
<dbReference type="EMBL" id="MAEI02000001">
    <property type="protein sequence ID" value="MEO1782500.1"/>
    <property type="molecule type" value="Genomic_DNA"/>
</dbReference>
<evidence type="ECO:0000256" key="2">
    <source>
        <dbReference type="SAM" id="MobiDB-lite"/>
    </source>
</evidence>
<sequence length="435" mass="48793">MKKWLGLIIVIFTFLLAGCGSSISKDDLKANDWVVEFADEEDTPNMIISFSDHVMSFKVDTSSIESSAENEWEALGEEFAKELFDQMNYKLEYELNKDELKVQDDEDSKEYTYYKVSKEEKNIILAPDKEKNSDNDAEKMILKPYKAVKDNTSSTDSSSTAISTESTSDKDLASGGELSNLSSELYGKAYTGTATKNDGSITDFSISFNAFLPPEMDASGDILNIRLGGSSNEFYQNMTFTDTETGCQITAEPVPAADSEPLTIDIKDEGDQTISFTHSDIKVRAAYDSDYTQSLESINNADPVFSFEDNVFKTDRGTFTITGTQKFSSLADEQEGIFIEFDFENTTDELQTIQEIIWDYFDAIQTLDTTTETLQYAMFDEDSPRYERYHKTEVQVNPGATVQAGYGYVLVDSNYPLTVNFLDSDHEILASTNFE</sequence>
<accession>A0ABV0F3J3</accession>
<comment type="caution">
    <text evidence="4">The sequence shown here is derived from an EMBL/GenBank/DDBJ whole genome shotgun (WGS) entry which is preliminary data.</text>
</comment>
<organism evidence="4 5">
    <name type="scientific">Enterococcus diestrammenae</name>
    <dbReference type="NCBI Taxonomy" id="1155073"/>
    <lineage>
        <taxon>Bacteria</taxon>
        <taxon>Bacillati</taxon>
        <taxon>Bacillota</taxon>
        <taxon>Bacilli</taxon>
        <taxon>Lactobacillales</taxon>
        <taxon>Enterococcaceae</taxon>
        <taxon>Enterococcus</taxon>
    </lineage>
</organism>
<evidence type="ECO:0000256" key="1">
    <source>
        <dbReference type="ARBA" id="ARBA00022729"/>
    </source>
</evidence>
<dbReference type="InterPro" id="IPR031989">
    <property type="entry name" value="DUF5067"/>
</dbReference>
<evidence type="ECO:0000259" key="3">
    <source>
        <dbReference type="Pfam" id="PF16729"/>
    </source>
</evidence>
<dbReference type="InterPro" id="IPR029050">
    <property type="entry name" value="Immunoprotect_excell_Ig-like"/>
</dbReference>
<keyword evidence="1" id="KW-0732">Signal</keyword>
<proteinExistence type="predicted"/>
<protein>
    <recommendedName>
        <fullName evidence="3">DUF5067 domain-containing protein</fullName>
    </recommendedName>
</protein>
<feature type="region of interest" description="Disordered" evidence="2">
    <location>
        <begin position="149"/>
        <end position="177"/>
    </location>
</feature>
<dbReference type="PROSITE" id="PS51257">
    <property type="entry name" value="PROKAR_LIPOPROTEIN"/>
    <property type="match status" value="1"/>
</dbReference>
<evidence type="ECO:0000313" key="4">
    <source>
        <dbReference type="EMBL" id="MEO1782500.1"/>
    </source>
</evidence>